<dbReference type="SUPFAM" id="SSF63748">
    <property type="entry name" value="Tudor/PWWP/MBT"/>
    <property type="match status" value="1"/>
</dbReference>
<feature type="coiled-coil region" evidence="1">
    <location>
        <begin position="38"/>
        <end position="90"/>
    </location>
</feature>
<protein>
    <recommendedName>
        <fullName evidence="3">Tudor domain-containing protein</fullName>
    </recommendedName>
</protein>
<organism evidence="4 5">
    <name type="scientific">Hericium alpestre</name>
    <dbReference type="NCBI Taxonomy" id="135208"/>
    <lineage>
        <taxon>Eukaryota</taxon>
        <taxon>Fungi</taxon>
        <taxon>Dikarya</taxon>
        <taxon>Basidiomycota</taxon>
        <taxon>Agaricomycotina</taxon>
        <taxon>Agaricomycetes</taxon>
        <taxon>Russulales</taxon>
        <taxon>Hericiaceae</taxon>
        <taxon>Hericium</taxon>
    </lineage>
</organism>
<dbReference type="InterPro" id="IPR002999">
    <property type="entry name" value="Tudor"/>
</dbReference>
<dbReference type="Gene3D" id="2.30.30.140">
    <property type="match status" value="1"/>
</dbReference>
<dbReference type="InterPro" id="IPR035437">
    <property type="entry name" value="SNase_OB-fold_sf"/>
</dbReference>
<accession>A0A4Y9ZNT3</accession>
<keyword evidence="5" id="KW-1185">Reference proteome</keyword>
<sequence>MDQARQFARLAADTAAPGHPTCRSAERDVQSHELLSAMNEFAERRQIMEDKVQALLERQSENDKALEERMIQISKEKKEMDEEIRREIKQLFREGAHGVQDILRRFGIVVPQANRPVNFEQIQHTIEEHSQPVPISRVSSPFSSFSDVSTSNFDDSFAFPSSELVEPEFVNLTPVDTPKLPSSSLLPSPPPNIPETKPEPQEWDLFFDYEEGVVWGSEGKPSIKPPTSFAEFCESDVATPADPSPCESVDDNVTISIPEWALNSIREIKVNGVSVLKSGRLELSVTEFDDRTVRFIDSGFYETVNLGNIRPLPTLFRHLPQQALNACLSFVDLIGPPTQHYNEALEALQKACAGRKFVAKLDSYGQRRANVDDQWSGPHLRLVNPGDNPENLSASIGVQLLRGGFACIDSQGYWYSKADWTTKHLLAMADMSARNKGVGVYRREEAAREPKEEVS</sequence>
<evidence type="ECO:0000259" key="3">
    <source>
        <dbReference type="Pfam" id="PF00567"/>
    </source>
</evidence>
<dbReference type="Proteomes" id="UP000298061">
    <property type="component" value="Unassembled WGS sequence"/>
</dbReference>
<gene>
    <name evidence="4" type="ORF">EWM64_g8511</name>
</gene>
<evidence type="ECO:0000256" key="2">
    <source>
        <dbReference type="SAM" id="MobiDB-lite"/>
    </source>
</evidence>
<name>A0A4Y9ZNT3_9AGAM</name>
<feature type="region of interest" description="Disordered" evidence="2">
    <location>
        <begin position="180"/>
        <end position="199"/>
    </location>
</feature>
<dbReference type="OrthoDB" id="10023235at2759"/>
<proteinExistence type="predicted"/>
<dbReference type="Pfam" id="PF00567">
    <property type="entry name" value="TUDOR"/>
    <property type="match status" value="1"/>
</dbReference>
<evidence type="ECO:0000313" key="5">
    <source>
        <dbReference type="Proteomes" id="UP000298061"/>
    </source>
</evidence>
<evidence type="ECO:0000313" key="4">
    <source>
        <dbReference type="EMBL" id="TFY75501.1"/>
    </source>
</evidence>
<dbReference type="SUPFAM" id="SSF50199">
    <property type="entry name" value="Staphylococcal nuclease"/>
    <property type="match status" value="1"/>
</dbReference>
<feature type="domain" description="Tudor" evidence="3">
    <location>
        <begin position="292"/>
        <end position="329"/>
    </location>
</feature>
<dbReference type="Gene3D" id="2.40.50.90">
    <property type="match status" value="1"/>
</dbReference>
<evidence type="ECO:0000256" key="1">
    <source>
        <dbReference type="SAM" id="Coils"/>
    </source>
</evidence>
<dbReference type="AlphaFoldDB" id="A0A4Y9ZNT3"/>
<keyword evidence="1" id="KW-0175">Coiled coil</keyword>
<dbReference type="EMBL" id="SFCI01001548">
    <property type="protein sequence ID" value="TFY75501.1"/>
    <property type="molecule type" value="Genomic_DNA"/>
</dbReference>
<reference evidence="4 5" key="1">
    <citation type="submission" date="2019-02" db="EMBL/GenBank/DDBJ databases">
        <title>Genome sequencing of the rare red list fungi Hericium alpestre (H. flagellum).</title>
        <authorList>
            <person name="Buettner E."/>
            <person name="Kellner H."/>
        </authorList>
    </citation>
    <scope>NUCLEOTIDE SEQUENCE [LARGE SCALE GENOMIC DNA]</scope>
    <source>
        <strain evidence="4 5">DSM 108284</strain>
    </source>
</reference>
<comment type="caution">
    <text evidence="4">The sequence shown here is derived from an EMBL/GenBank/DDBJ whole genome shotgun (WGS) entry which is preliminary data.</text>
</comment>
<feature type="region of interest" description="Disordered" evidence="2">
    <location>
        <begin position="1"/>
        <end position="28"/>
    </location>
</feature>